<dbReference type="PANTHER" id="PTHR43798:SF33">
    <property type="entry name" value="HYDROLASE, PUTATIVE (AFU_ORTHOLOGUE AFUA_2G14860)-RELATED"/>
    <property type="match status" value="1"/>
</dbReference>
<dbReference type="InterPro" id="IPR029058">
    <property type="entry name" value="AB_hydrolase_fold"/>
</dbReference>
<gene>
    <name evidence="4" type="ORF">G3A44_04045</name>
</gene>
<dbReference type="InterPro" id="IPR050266">
    <property type="entry name" value="AB_hydrolase_sf"/>
</dbReference>
<dbReference type="GO" id="GO:0008233">
    <property type="term" value="F:peptidase activity"/>
    <property type="evidence" value="ECO:0007669"/>
    <property type="project" value="InterPro"/>
</dbReference>
<comment type="similarity">
    <text evidence="1">Belongs to the peptidase S33 family.</text>
</comment>
<dbReference type="InterPro" id="IPR002410">
    <property type="entry name" value="Peptidase_S33"/>
</dbReference>
<sequence>MTAWAGLTALTTLTACTLQRPTVPPTVEHDPTLPRLAAGGRLLHGQALGPQDAPVLVVLHGGPGADHRYLLGLSALADAYRVVFYDQTGSGLSPRLPAEALTVQHFVDDLDAVVQAQGGGRPVHLLGHSWGAMLATAYAGAHPDRVDRLVLAEPGFLEADTLDGLPGGGWPGWRVVLGFGRAWLAQWTVDPQGDPFARADWFLGQVFPLTQGEATHCPGSPPPLTLWRAGAPAFQATLGRMQRDPAWGRQLDFTHGLQAYSGRVLFVRGACNQAQGEAHQRRMMARFAPVNQARLETVPQAGHFMFNDQPQASLAAVRGFLAAP</sequence>
<feature type="domain" description="AB hydrolase-1" evidence="3">
    <location>
        <begin position="54"/>
        <end position="306"/>
    </location>
</feature>
<proteinExistence type="inferred from homology"/>
<dbReference type="InterPro" id="IPR000073">
    <property type="entry name" value="AB_hydrolase_1"/>
</dbReference>
<evidence type="ECO:0000256" key="1">
    <source>
        <dbReference type="ARBA" id="ARBA00010088"/>
    </source>
</evidence>
<dbReference type="Proteomes" id="UP000484255">
    <property type="component" value="Unassembled WGS sequence"/>
</dbReference>
<dbReference type="PANTHER" id="PTHR43798">
    <property type="entry name" value="MONOACYLGLYCEROL LIPASE"/>
    <property type="match status" value="1"/>
</dbReference>
<evidence type="ECO:0000313" key="5">
    <source>
        <dbReference type="Proteomes" id="UP000484255"/>
    </source>
</evidence>
<name>A0A7C9TJ54_9BURK</name>
<comment type="caution">
    <text evidence="4">The sequence shown here is derived from an EMBL/GenBank/DDBJ whole genome shotgun (WGS) entry which is preliminary data.</text>
</comment>
<dbReference type="GO" id="GO:0016020">
    <property type="term" value="C:membrane"/>
    <property type="evidence" value="ECO:0007669"/>
    <property type="project" value="TreeGrafter"/>
</dbReference>
<accession>A0A7C9TJ54</accession>
<evidence type="ECO:0000259" key="3">
    <source>
        <dbReference type="Pfam" id="PF00561"/>
    </source>
</evidence>
<dbReference type="AlphaFoldDB" id="A0A7C9TJ54"/>
<dbReference type="SUPFAM" id="SSF53474">
    <property type="entry name" value="alpha/beta-Hydrolases"/>
    <property type="match status" value="1"/>
</dbReference>
<evidence type="ECO:0000313" key="4">
    <source>
        <dbReference type="EMBL" id="NDY90365.1"/>
    </source>
</evidence>
<dbReference type="PRINTS" id="PR00111">
    <property type="entry name" value="ABHYDROLASE"/>
</dbReference>
<keyword evidence="2 4" id="KW-0378">Hydrolase</keyword>
<protein>
    <submittedName>
        <fullName evidence="4">Alpha/beta fold hydrolase</fullName>
    </submittedName>
</protein>
<dbReference type="EMBL" id="JAAGOH010000003">
    <property type="protein sequence ID" value="NDY90365.1"/>
    <property type="molecule type" value="Genomic_DNA"/>
</dbReference>
<dbReference type="RefSeq" id="WP_163456220.1">
    <property type="nucleotide sequence ID" value="NZ_JAAGOH010000003.1"/>
</dbReference>
<dbReference type="GO" id="GO:0006508">
    <property type="term" value="P:proteolysis"/>
    <property type="evidence" value="ECO:0007669"/>
    <property type="project" value="InterPro"/>
</dbReference>
<organism evidence="4 5">
    <name type="scientific">Ideonella livida</name>
    <dbReference type="NCBI Taxonomy" id="2707176"/>
    <lineage>
        <taxon>Bacteria</taxon>
        <taxon>Pseudomonadati</taxon>
        <taxon>Pseudomonadota</taxon>
        <taxon>Betaproteobacteria</taxon>
        <taxon>Burkholderiales</taxon>
        <taxon>Sphaerotilaceae</taxon>
        <taxon>Ideonella</taxon>
    </lineage>
</organism>
<reference evidence="4 5" key="1">
    <citation type="submission" date="2020-02" db="EMBL/GenBank/DDBJ databases">
        <title>Ideonella bacterium strain TBM-1.</title>
        <authorList>
            <person name="Chen W.-M."/>
        </authorList>
    </citation>
    <scope>NUCLEOTIDE SEQUENCE [LARGE SCALE GENOMIC DNA]</scope>
    <source>
        <strain evidence="4 5">TBM-1</strain>
    </source>
</reference>
<keyword evidence="5" id="KW-1185">Reference proteome</keyword>
<dbReference type="Gene3D" id="3.40.50.1820">
    <property type="entry name" value="alpha/beta hydrolase"/>
    <property type="match status" value="1"/>
</dbReference>
<dbReference type="PRINTS" id="PR00793">
    <property type="entry name" value="PROAMNOPTASE"/>
</dbReference>
<dbReference type="Pfam" id="PF00561">
    <property type="entry name" value="Abhydrolase_1"/>
    <property type="match status" value="1"/>
</dbReference>
<evidence type="ECO:0000256" key="2">
    <source>
        <dbReference type="ARBA" id="ARBA00022801"/>
    </source>
</evidence>